<keyword evidence="3" id="KW-1185">Reference proteome</keyword>
<proteinExistence type="predicted"/>
<dbReference type="NCBIfam" id="TIGR01965">
    <property type="entry name" value="VCBS_repeat"/>
    <property type="match status" value="4"/>
</dbReference>
<dbReference type="GO" id="GO:0005509">
    <property type="term" value="F:calcium ion binding"/>
    <property type="evidence" value="ECO:0007669"/>
    <property type="project" value="InterPro"/>
</dbReference>
<dbReference type="InterPro" id="IPR001343">
    <property type="entry name" value="Hemolysn_Ca-bd"/>
</dbReference>
<dbReference type="InterPro" id="IPR018511">
    <property type="entry name" value="Hemolysin-typ_Ca-bd_CS"/>
</dbReference>
<dbReference type="RefSeq" id="WP_185664611.1">
    <property type="nucleotide sequence ID" value="NZ_JACLAW010000009.1"/>
</dbReference>
<dbReference type="InterPro" id="IPR011049">
    <property type="entry name" value="Serralysin-like_metalloprot_C"/>
</dbReference>
<feature type="compositionally biased region" description="Polar residues" evidence="1">
    <location>
        <begin position="828"/>
        <end position="843"/>
    </location>
</feature>
<feature type="compositionally biased region" description="Low complexity" evidence="1">
    <location>
        <begin position="844"/>
        <end position="853"/>
    </location>
</feature>
<feature type="region of interest" description="Disordered" evidence="1">
    <location>
        <begin position="1199"/>
        <end position="1233"/>
    </location>
</feature>
<evidence type="ECO:0000313" key="2">
    <source>
        <dbReference type="EMBL" id="MBC2666304.1"/>
    </source>
</evidence>
<dbReference type="InterPro" id="IPR010221">
    <property type="entry name" value="VCBS_dom"/>
</dbReference>
<feature type="compositionally biased region" description="Polar residues" evidence="1">
    <location>
        <begin position="1215"/>
        <end position="1228"/>
    </location>
</feature>
<sequence>GPTVAGAGVVGVATGSVTTTPVSGGLGGTGIAGQYGTLILNANGTYSYKANANVTSGAALVDHFVYTIKDGDGDTSTTTLDITVNNVTVTASDNEALVNEAGLATGSNSAATSEVFNGAITASGGSGGYTYALSTSATGAYGTLVLNADGSYTYTLTKAFDTSPDSLTTATQTEAGKDSFGYTVTDSNGNTTTGTILVDIIDDVPTAYPNTNAVSEGATVAGNVLTNGTPDVFGADGPTVAGAGVVGVATGSVTTTPVSGGLGGTGIAGQYGTLILNANGTYSYKANANVTSGAALVDHFVYTIKDGDGDTSTTTLDITVNNVTVTASDSDALVNEAGLATGSNSAATSEVFNGAITASGGSGGYTYALSTSATGAYGNLVLNADGSYTYTLTKAYTGASADNGVTTEQDKDSFGYTVTDSNGNTTTGTILVDIIDDIPRDFYPDSVSAFNGNTAPITGALNFLGSIGADGPGTAVFDIVEGQVATDEVGRTLTLNGQTLYLHGDGTSTLTATTSATTGGTVGYTVSLNPAGNTYTLDVNGTISNGTATNFTDLSSTKAGNVSYAVIGGDSLTNNASNVDIILTAKSAGGATGTINTDSDSIGVDQQSVTPGAAVRIDFVTNLTTDNAAPISTSGFNWTDHYETTRFEQTIAQIGGNPNNTASIIVGAIYNSTTGDSDQSFANTFTGVISAPDEDLVQISKVTLYDTSASASYSFNNPGNTNTLTAAGFTVTFNANGTVTITGLDSDSSEALRDRYAIETNSDFNAVLVESPTTNNNFDLGIFTLGSATAGAAIDLNYDVVSTDADGDTASATVQATIVPVSADNQVGTTSGETLNGSASDNTIAGNAGNDTINGNDGNDTLYGDGGNDILNGGAGSDTLIGGTGADTLTGGTGVDKFIIDASAVTAGNADTITDYAAGEVVDLTQILQVAGGTSVSGNFLRFTSAGDVQVDLSGSSNGAQWVTVAHVNTSPASLTASYVAGGVVTTVVLSPVAGPVVIDLDHDGVELLGLAAGVSTNLEGQVVNTAWVGSGDGILAIDLNGDGKVSSSTEFVFGGNGLTDLQGAAAQYDSNHDGVLNAQDVAFAKFGVWQDANGNGVADPGEFRTLTELGIASIKLTSDGQAYAAADGDVHVAGTTTVTYVDGSTTTAADADFTIARISQQVENAVTAAAASAVLTAAVAAAVVTDISENIVAPASSTTITTEVAPEPAPVDRASTTSEPAPSTLLASTEGEKPPVEEHAVQHTADAQGHLAGFTEAASSHAPEAVADAPGSEGPVHFAAAIVGDVGGASQAMEALLVAAGHGGQAPAPAVAAAAQPVVSEVLAEGHAASFVDNLLNHVVGPEAATAGEGHVPSAPQSIDLAALLAAHVTGEATAAPAPMPVMPVDHASEMMAMAHA</sequence>
<gene>
    <name evidence="2" type="ORF">H7F51_12315</name>
</gene>
<dbReference type="Pfam" id="PF17963">
    <property type="entry name" value="Big_9"/>
    <property type="match status" value="3"/>
</dbReference>
<dbReference type="PRINTS" id="PR00313">
    <property type="entry name" value="CABNDNGRPT"/>
</dbReference>
<dbReference type="PANTHER" id="PTHR39431:SF1">
    <property type="entry name" value="FRPA_C-RELATED PROTEIN"/>
    <property type="match status" value="1"/>
</dbReference>
<organism evidence="2 3">
    <name type="scientific">Novosphingobium flavum</name>
    <dbReference type="NCBI Taxonomy" id="1778672"/>
    <lineage>
        <taxon>Bacteria</taxon>
        <taxon>Pseudomonadati</taxon>
        <taxon>Pseudomonadota</taxon>
        <taxon>Alphaproteobacteria</taxon>
        <taxon>Sphingomonadales</taxon>
        <taxon>Sphingomonadaceae</taxon>
        <taxon>Novosphingobium</taxon>
    </lineage>
</organism>
<name>A0A7X1FSR3_9SPHN</name>
<protein>
    <recommendedName>
        <fullName evidence="4">VCBS repeat-containing protein</fullName>
    </recommendedName>
</protein>
<dbReference type="PROSITE" id="PS00330">
    <property type="entry name" value="HEMOLYSIN_CALCIUM"/>
    <property type="match status" value="3"/>
</dbReference>
<comment type="caution">
    <text evidence="2">The sequence shown here is derived from an EMBL/GenBank/DDBJ whole genome shotgun (WGS) entry which is preliminary data.</text>
</comment>
<evidence type="ECO:0008006" key="4">
    <source>
        <dbReference type="Google" id="ProtNLM"/>
    </source>
</evidence>
<accession>A0A7X1FSR3</accession>
<reference evidence="2 3" key="1">
    <citation type="submission" date="2020-08" db="EMBL/GenBank/DDBJ databases">
        <title>The genome sequence of type strain Novosphingobium flavum NBRC 111647.</title>
        <authorList>
            <person name="Liu Y."/>
        </authorList>
    </citation>
    <scope>NUCLEOTIDE SEQUENCE [LARGE SCALE GENOMIC DNA]</scope>
    <source>
        <strain evidence="2 3">NBRC 111647</strain>
    </source>
</reference>
<dbReference type="PANTHER" id="PTHR39431">
    <property type="entry name" value="FRPA/C-RELATED PROTEIN"/>
    <property type="match status" value="1"/>
</dbReference>
<dbReference type="Pfam" id="PF00353">
    <property type="entry name" value="HemolysinCabind"/>
    <property type="match status" value="2"/>
</dbReference>
<evidence type="ECO:0000313" key="3">
    <source>
        <dbReference type="Proteomes" id="UP000566813"/>
    </source>
</evidence>
<evidence type="ECO:0000256" key="1">
    <source>
        <dbReference type="SAM" id="MobiDB-lite"/>
    </source>
</evidence>
<dbReference type="EMBL" id="JACLAW010000009">
    <property type="protein sequence ID" value="MBC2666304.1"/>
    <property type="molecule type" value="Genomic_DNA"/>
</dbReference>
<feature type="region of interest" description="Disordered" evidence="1">
    <location>
        <begin position="828"/>
        <end position="853"/>
    </location>
</feature>
<dbReference type="Gene3D" id="2.150.10.10">
    <property type="entry name" value="Serralysin-like metalloprotease, C-terminal"/>
    <property type="match status" value="1"/>
</dbReference>
<feature type="non-terminal residue" evidence="2">
    <location>
        <position position="1"/>
    </location>
</feature>
<dbReference type="Proteomes" id="UP000566813">
    <property type="component" value="Unassembled WGS sequence"/>
</dbReference>